<evidence type="ECO:0000259" key="6">
    <source>
        <dbReference type="SMART" id="SM00013"/>
    </source>
</evidence>
<protein>
    <submittedName>
        <fullName evidence="8 9">Insulin-like growth factor-binding protein complex acid labile subunit</fullName>
    </submittedName>
</protein>
<dbReference type="RefSeq" id="XP_014670287.1">
    <property type="nucleotide sequence ID" value="XM_014814801.1"/>
</dbReference>
<dbReference type="InterPro" id="IPR001611">
    <property type="entry name" value="Leu-rich_rpt"/>
</dbReference>
<dbReference type="InterPro" id="IPR000372">
    <property type="entry name" value="LRRNT"/>
</dbReference>
<dbReference type="Proteomes" id="UP000695022">
    <property type="component" value="Unplaced"/>
</dbReference>
<evidence type="ECO:0000256" key="1">
    <source>
        <dbReference type="ARBA" id="ARBA00022614"/>
    </source>
</evidence>
<dbReference type="SMART" id="SM00369">
    <property type="entry name" value="LRR_TYP"/>
    <property type="match status" value="4"/>
</dbReference>
<dbReference type="InterPro" id="IPR050541">
    <property type="entry name" value="LRR_TM_domain-containing"/>
</dbReference>
<gene>
    <name evidence="8 9" type="primary">LOC106811246</name>
</gene>
<evidence type="ECO:0000256" key="2">
    <source>
        <dbReference type="ARBA" id="ARBA00022729"/>
    </source>
</evidence>
<evidence type="ECO:0000313" key="7">
    <source>
        <dbReference type="Proteomes" id="UP000695022"/>
    </source>
</evidence>
<dbReference type="PANTHER" id="PTHR24369">
    <property type="entry name" value="ANTIGEN BSP, PUTATIVE-RELATED"/>
    <property type="match status" value="1"/>
</dbReference>
<feature type="signal peptide" evidence="5">
    <location>
        <begin position="1"/>
        <end position="18"/>
    </location>
</feature>
<keyword evidence="3" id="KW-0677">Repeat</keyword>
<keyword evidence="2 5" id="KW-0732">Signal</keyword>
<feature type="chain" id="PRO_5045022215" evidence="5">
    <location>
        <begin position="19"/>
        <end position="404"/>
    </location>
</feature>
<dbReference type="InterPro" id="IPR003591">
    <property type="entry name" value="Leu-rich_rpt_typical-subtyp"/>
</dbReference>
<name>A0ABM1EDL6_PRICU</name>
<evidence type="ECO:0000256" key="4">
    <source>
        <dbReference type="SAM" id="MobiDB-lite"/>
    </source>
</evidence>
<feature type="region of interest" description="Disordered" evidence="4">
    <location>
        <begin position="348"/>
        <end position="378"/>
    </location>
</feature>
<dbReference type="InterPro" id="IPR032675">
    <property type="entry name" value="LRR_dom_sf"/>
</dbReference>
<dbReference type="Pfam" id="PF13306">
    <property type="entry name" value="LRR_5"/>
    <property type="match status" value="1"/>
</dbReference>
<keyword evidence="7" id="KW-1185">Reference proteome</keyword>
<keyword evidence="1" id="KW-0433">Leucine-rich repeat</keyword>
<feature type="domain" description="LRRNT" evidence="6">
    <location>
        <begin position="23"/>
        <end position="55"/>
    </location>
</feature>
<sequence>MRALFFVTAVVAVSLAAAGRKTNCPDYCFCTDDSVMCTNNELTAIPHELPPDTMHLDLSHNLISEIKSDQFAQLRKLRTIRISNNKLFHVRPHAFRGLPDLREIELRDNPLKALPAMSFSDLADVRVIDLSSNKIDVIARDTFAGSSDVGQLNLNFNPLTGIESFAFANLTGVGKLSIATANEVALRPDTFNGLRDVHSLIFVSNMTDVPAYALRGLRDVRVLQMACASNASISSLAFSGAENIKNIQLKGVAYIERFAFYGVVNVGKLYLDDVATLDFASLVGLAGELDRLDMGQSRFNCNCYWQWINKYDSTQLSREHLQKIVCNAPPKYDGLSVTDVKFEEMDCPPAATPSLPDSDDSELHMHTPTSDGVDAAKAEPESGTSMLCACAVVTALSALLGLLI</sequence>
<dbReference type="Pfam" id="PF13855">
    <property type="entry name" value="LRR_8"/>
    <property type="match status" value="1"/>
</dbReference>
<dbReference type="RefSeq" id="XP_014670288.1">
    <property type="nucleotide sequence ID" value="XM_014814802.1"/>
</dbReference>
<dbReference type="SMART" id="SM00013">
    <property type="entry name" value="LRRNT"/>
    <property type="match status" value="1"/>
</dbReference>
<dbReference type="InterPro" id="IPR026906">
    <property type="entry name" value="LRR_5"/>
</dbReference>
<evidence type="ECO:0000256" key="5">
    <source>
        <dbReference type="SAM" id="SignalP"/>
    </source>
</evidence>
<evidence type="ECO:0000313" key="9">
    <source>
        <dbReference type="RefSeq" id="XP_014670288.1"/>
    </source>
</evidence>
<dbReference type="SUPFAM" id="SSF52058">
    <property type="entry name" value="L domain-like"/>
    <property type="match status" value="1"/>
</dbReference>
<evidence type="ECO:0000313" key="8">
    <source>
        <dbReference type="RefSeq" id="XP_014670287.1"/>
    </source>
</evidence>
<accession>A0ABM1EDL6</accession>
<evidence type="ECO:0000256" key="3">
    <source>
        <dbReference type="ARBA" id="ARBA00022737"/>
    </source>
</evidence>
<reference evidence="8 9" key="1">
    <citation type="submission" date="2025-05" db="UniProtKB">
        <authorList>
            <consortium name="RefSeq"/>
        </authorList>
    </citation>
    <scope>IDENTIFICATION</scope>
</reference>
<proteinExistence type="predicted"/>
<dbReference type="GeneID" id="106811246"/>
<dbReference type="PANTHER" id="PTHR24369:SF210">
    <property type="entry name" value="CHAOPTIN-RELATED"/>
    <property type="match status" value="1"/>
</dbReference>
<organism evidence="7 8">
    <name type="scientific">Priapulus caudatus</name>
    <name type="common">Priapulid worm</name>
    <dbReference type="NCBI Taxonomy" id="37621"/>
    <lineage>
        <taxon>Eukaryota</taxon>
        <taxon>Metazoa</taxon>
        <taxon>Ecdysozoa</taxon>
        <taxon>Scalidophora</taxon>
        <taxon>Priapulida</taxon>
        <taxon>Priapulimorpha</taxon>
        <taxon>Priapulimorphida</taxon>
        <taxon>Priapulidae</taxon>
        <taxon>Priapulus</taxon>
    </lineage>
</organism>
<dbReference type="Gene3D" id="3.80.10.10">
    <property type="entry name" value="Ribonuclease Inhibitor"/>
    <property type="match status" value="2"/>
</dbReference>